<dbReference type="InterPro" id="IPR052073">
    <property type="entry name" value="Amide_Lactam_Regulators"/>
</dbReference>
<sequence length="742" mass="84124">MTSDGRHSSVPLQQGIRQSSVNKRRSNGRACLTCHQRKVRCDILTKGSPCSNCETQGKSSCRIYEKKKPKAVQVHQSRRIVPIQPRGHQQRIATSPKTPGAANTRWTDSPRTRSSHVDESPSLEHEIRGQGHAYQLRGRHSESEPAAFGDYECLDEQETRNLVDLIDEKTSKPTEIGSNHRLYFIGTEFSNINYLIRQRSQNVDLNQLHFGSYHHARELHHIPAEALELPEKPVVEELIQAYFTRVNRGWPIIDEVDFMTRYKSTDPTNSVPLALLHAVLLVGAHVLASPHNDYRSLKSHCFRQAKLLIDSRFEEDRKVYVQVPLLLTCHCDNLEDIVSNSWYWIGFATRTALGLGMHRDASKSSMSAIHKREWVRLWWVLFQLDVLVSTAYGRPQALRLDESDTPTLQECHFEGIPGANIAFVIEHTRLCVISSNAMRRILALRATPTEKTEARRQADQSLAQFITQLPECLRLPQPEADNWQSFLHLTYNNFLILLHRSSAKPTSHSLHTPQALSDLNICGDAVVVITSIYEFVRARSATSELPIQSLYPLFTALVHVSSELTSANPLVEAKSKRMLHSLLLSLREFSYFWIYARSLLRLFQWDSRRGQDHRKPEHPSTMDLGNDQTNVSHGEGLEHSMDYAPMAVSNVINSNTTESPNNLMFTPSSTAQRSTYDDQNNSAIETEFVSESRSRDNLQGNSYYIGTDISNLDIPTEGLDMMPFPSALDFLLAGLGDDFDGF</sequence>
<evidence type="ECO:0000259" key="8">
    <source>
        <dbReference type="PROSITE" id="PS50048"/>
    </source>
</evidence>
<dbReference type="InterPro" id="IPR036864">
    <property type="entry name" value="Zn2-C6_fun-type_DNA-bd_sf"/>
</dbReference>
<organism evidence="9 10">
    <name type="scientific">Penicillium angulare</name>
    <dbReference type="NCBI Taxonomy" id="116970"/>
    <lineage>
        <taxon>Eukaryota</taxon>
        <taxon>Fungi</taxon>
        <taxon>Dikarya</taxon>
        <taxon>Ascomycota</taxon>
        <taxon>Pezizomycotina</taxon>
        <taxon>Eurotiomycetes</taxon>
        <taxon>Eurotiomycetidae</taxon>
        <taxon>Eurotiales</taxon>
        <taxon>Aspergillaceae</taxon>
        <taxon>Penicillium</taxon>
    </lineage>
</organism>
<evidence type="ECO:0000313" key="9">
    <source>
        <dbReference type="EMBL" id="KAJ5088382.1"/>
    </source>
</evidence>
<evidence type="ECO:0000256" key="7">
    <source>
        <dbReference type="SAM" id="MobiDB-lite"/>
    </source>
</evidence>
<dbReference type="GO" id="GO:0003677">
    <property type="term" value="F:DNA binding"/>
    <property type="evidence" value="ECO:0007669"/>
    <property type="project" value="UniProtKB-KW"/>
</dbReference>
<feature type="domain" description="Zn(2)-C6 fungal-type" evidence="8">
    <location>
        <begin position="30"/>
        <end position="63"/>
    </location>
</feature>
<name>A0A9W9K187_9EURO</name>
<evidence type="ECO:0000256" key="3">
    <source>
        <dbReference type="ARBA" id="ARBA00023015"/>
    </source>
</evidence>
<accession>A0A9W9K187</accession>
<dbReference type="OrthoDB" id="39175at2759"/>
<keyword evidence="2" id="KW-0862">Zinc</keyword>
<gene>
    <name evidence="9" type="ORF">N7456_011998</name>
</gene>
<dbReference type="Gene3D" id="4.10.240.10">
    <property type="entry name" value="Zn(2)-C6 fungal-type DNA-binding domain"/>
    <property type="match status" value="1"/>
</dbReference>
<dbReference type="Pfam" id="PF00172">
    <property type="entry name" value="Zn_clus"/>
    <property type="match status" value="1"/>
</dbReference>
<dbReference type="AlphaFoldDB" id="A0A9W9K187"/>
<dbReference type="CDD" id="cd12148">
    <property type="entry name" value="fungal_TF_MHR"/>
    <property type="match status" value="1"/>
</dbReference>
<evidence type="ECO:0000313" key="10">
    <source>
        <dbReference type="Proteomes" id="UP001149165"/>
    </source>
</evidence>
<dbReference type="EMBL" id="JAPQKH010000007">
    <property type="protein sequence ID" value="KAJ5088382.1"/>
    <property type="molecule type" value="Genomic_DNA"/>
</dbReference>
<evidence type="ECO:0000256" key="5">
    <source>
        <dbReference type="ARBA" id="ARBA00023163"/>
    </source>
</evidence>
<feature type="region of interest" description="Disordered" evidence="7">
    <location>
        <begin position="1"/>
        <end position="27"/>
    </location>
</feature>
<dbReference type="SUPFAM" id="SSF57701">
    <property type="entry name" value="Zn2/Cys6 DNA-binding domain"/>
    <property type="match status" value="1"/>
</dbReference>
<dbReference type="GO" id="GO:0006351">
    <property type="term" value="P:DNA-templated transcription"/>
    <property type="evidence" value="ECO:0007669"/>
    <property type="project" value="InterPro"/>
</dbReference>
<keyword evidence="1" id="KW-0479">Metal-binding</keyword>
<keyword evidence="4" id="KW-0238">DNA-binding</keyword>
<proteinExistence type="predicted"/>
<dbReference type="InterPro" id="IPR001138">
    <property type="entry name" value="Zn2Cys6_DnaBD"/>
</dbReference>
<protein>
    <submittedName>
        <fullName evidence="9">Fungal-specific transcription factor domain-containing protein</fullName>
    </submittedName>
</protein>
<dbReference type="InterPro" id="IPR007219">
    <property type="entry name" value="XnlR_reg_dom"/>
</dbReference>
<comment type="caution">
    <text evidence="9">The sequence shown here is derived from an EMBL/GenBank/DDBJ whole genome shotgun (WGS) entry which is preliminary data.</text>
</comment>
<evidence type="ECO:0000256" key="1">
    <source>
        <dbReference type="ARBA" id="ARBA00022723"/>
    </source>
</evidence>
<dbReference type="PROSITE" id="PS50048">
    <property type="entry name" value="ZN2_CY6_FUNGAL_2"/>
    <property type="match status" value="1"/>
</dbReference>
<feature type="compositionally biased region" description="Basic and acidic residues" evidence="7">
    <location>
        <begin position="108"/>
        <end position="125"/>
    </location>
</feature>
<dbReference type="CDD" id="cd00067">
    <property type="entry name" value="GAL4"/>
    <property type="match status" value="1"/>
</dbReference>
<reference evidence="9" key="1">
    <citation type="submission" date="2022-11" db="EMBL/GenBank/DDBJ databases">
        <authorList>
            <person name="Petersen C."/>
        </authorList>
    </citation>
    <scope>NUCLEOTIDE SEQUENCE</scope>
    <source>
        <strain evidence="9">IBT 30069</strain>
    </source>
</reference>
<dbReference type="SMART" id="SM00906">
    <property type="entry name" value="Fungal_trans"/>
    <property type="match status" value="1"/>
</dbReference>
<feature type="compositionally biased region" description="Polar residues" evidence="7">
    <location>
        <begin position="10"/>
        <end position="21"/>
    </location>
</feature>
<reference evidence="9" key="2">
    <citation type="journal article" date="2023" name="IMA Fungus">
        <title>Comparative genomic study of the Penicillium genus elucidates a diverse pangenome and 15 lateral gene transfer events.</title>
        <authorList>
            <person name="Petersen C."/>
            <person name="Sorensen T."/>
            <person name="Nielsen M.R."/>
            <person name="Sondergaard T.E."/>
            <person name="Sorensen J.L."/>
            <person name="Fitzpatrick D.A."/>
            <person name="Frisvad J.C."/>
            <person name="Nielsen K.L."/>
        </authorList>
    </citation>
    <scope>NUCLEOTIDE SEQUENCE</scope>
    <source>
        <strain evidence="9">IBT 30069</strain>
    </source>
</reference>
<evidence type="ECO:0000256" key="4">
    <source>
        <dbReference type="ARBA" id="ARBA00023125"/>
    </source>
</evidence>
<evidence type="ECO:0000256" key="6">
    <source>
        <dbReference type="ARBA" id="ARBA00023242"/>
    </source>
</evidence>
<evidence type="ECO:0000256" key="2">
    <source>
        <dbReference type="ARBA" id="ARBA00022833"/>
    </source>
</evidence>
<dbReference type="GO" id="GO:0000981">
    <property type="term" value="F:DNA-binding transcription factor activity, RNA polymerase II-specific"/>
    <property type="evidence" value="ECO:0007669"/>
    <property type="project" value="InterPro"/>
</dbReference>
<dbReference type="PANTHER" id="PTHR47171">
    <property type="entry name" value="FARA-RELATED"/>
    <property type="match status" value="1"/>
</dbReference>
<dbReference type="Pfam" id="PF04082">
    <property type="entry name" value="Fungal_trans"/>
    <property type="match status" value="1"/>
</dbReference>
<dbReference type="PANTHER" id="PTHR47171:SF4">
    <property type="entry name" value="ACETAMIDASE REGULATORY PROTEIN"/>
    <property type="match status" value="1"/>
</dbReference>
<feature type="region of interest" description="Disordered" evidence="7">
    <location>
        <begin position="85"/>
        <end position="125"/>
    </location>
</feature>
<dbReference type="SMART" id="SM00066">
    <property type="entry name" value="GAL4"/>
    <property type="match status" value="1"/>
</dbReference>
<keyword evidence="3" id="KW-0805">Transcription regulation</keyword>
<dbReference type="Proteomes" id="UP001149165">
    <property type="component" value="Unassembled WGS sequence"/>
</dbReference>
<dbReference type="GO" id="GO:0008270">
    <property type="term" value="F:zinc ion binding"/>
    <property type="evidence" value="ECO:0007669"/>
    <property type="project" value="InterPro"/>
</dbReference>
<keyword evidence="6" id="KW-0539">Nucleus</keyword>
<keyword evidence="5" id="KW-0804">Transcription</keyword>
<keyword evidence="10" id="KW-1185">Reference proteome</keyword>
<dbReference type="PROSITE" id="PS00463">
    <property type="entry name" value="ZN2_CY6_FUNGAL_1"/>
    <property type="match status" value="1"/>
</dbReference>